<evidence type="ECO:0000256" key="1">
    <source>
        <dbReference type="ARBA" id="ARBA00001947"/>
    </source>
</evidence>
<dbReference type="OrthoDB" id="424302at2759"/>
<dbReference type="STRING" id="947166.A0A1D1VH23"/>
<evidence type="ECO:0000259" key="8">
    <source>
        <dbReference type="PROSITE" id="PS50305"/>
    </source>
</evidence>
<dbReference type="AlphaFoldDB" id="A0A1D1VH23"/>
<proteinExistence type="predicted"/>
<feature type="binding site" evidence="6">
    <location>
        <position position="287"/>
    </location>
    <ligand>
        <name>Zn(2+)</name>
        <dbReference type="ChEBI" id="CHEBI:29105"/>
    </ligand>
</feature>
<feature type="compositionally biased region" description="Basic and acidic residues" evidence="7">
    <location>
        <begin position="504"/>
        <end position="514"/>
    </location>
</feature>
<sequence length="514" mass="57902">MEDRRDGSVEASKIGDGSPVTQVRTGISVTETSPRRMADDQPSSSSALPVGDTSDDNNLEESSEDSSDDDAMGVAHLYRLMTAGANPREVLCRVMDLPENDPALAEISDCSDRDIWHLLFETVSTRQKLRQYNTLQDAVELIKKSKNIIVLTGAGISVSCGIPDFRSPNGIYKRLKEEYPELRDPSHMFNIHFFRSNPQPFFSFAKELYPGRFQPSATHKFIHALESNDKLLRNYTQNIDTLEEALGMKKVVLCHGSFSKATCLTCGHCVTADHIRHDVLDGKIPKCLECNPPLPHSLYKPNIVFFGEDLPQEYYESIKKDKPACDLLIVIGTSLKVHPVASIPKMVASVPQILINREPIDNHNFDIELFGNADTITQHLSYLLGWTGHINDRFKPLSEISKEEARKAYWESRNPDPMTPEDFDLVALREMYDSRNLGAWVPDTNDKYMFVPPSRYVFPGAMVMEKDERKRGIFRSRKDSSSSSDSDADETRSEPALPVCQSMHDVDSNHSTHF</sequence>
<feature type="binding site" evidence="6">
    <location>
        <position position="266"/>
    </location>
    <ligand>
        <name>Zn(2+)</name>
        <dbReference type="ChEBI" id="CHEBI:29105"/>
    </ligand>
</feature>
<evidence type="ECO:0000256" key="3">
    <source>
        <dbReference type="ARBA" id="ARBA00022723"/>
    </source>
</evidence>
<dbReference type="GO" id="GO:0002039">
    <property type="term" value="F:p53 binding"/>
    <property type="evidence" value="ECO:0007669"/>
    <property type="project" value="TreeGrafter"/>
</dbReference>
<evidence type="ECO:0000256" key="5">
    <source>
        <dbReference type="ARBA" id="ARBA00023027"/>
    </source>
</evidence>
<dbReference type="EMBL" id="BDGG01000006">
    <property type="protein sequence ID" value="GAV00920.1"/>
    <property type="molecule type" value="Genomic_DNA"/>
</dbReference>
<dbReference type="Gene3D" id="3.30.1600.10">
    <property type="entry name" value="SIR2/SIRT2 'Small Domain"/>
    <property type="match status" value="1"/>
</dbReference>
<name>A0A1D1VH23_RAMVA</name>
<dbReference type="Gene3D" id="3.40.50.1220">
    <property type="entry name" value="TPP-binding domain"/>
    <property type="match status" value="1"/>
</dbReference>
<gene>
    <name evidence="9" type="primary">RvY_11702-1</name>
    <name evidence="9" type="synonym">RvY_11702.1</name>
    <name evidence="9" type="ORF">RvY_11702</name>
</gene>
<keyword evidence="3 6" id="KW-0479">Metal-binding</keyword>
<dbReference type="InterPro" id="IPR026590">
    <property type="entry name" value="Ssirtuin_cat_dom"/>
</dbReference>
<dbReference type="PANTHER" id="PTHR11085:SF9">
    <property type="entry name" value="NAD-DEPENDENT PROTEIN DEACETYLASE SIRTUIN-1"/>
    <property type="match status" value="1"/>
</dbReference>
<evidence type="ECO:0000256" key="2">
    <source>
        <dbReference type="ARBA" id="ARBA00022679"/>
    </source>
</evidence>
<organism evidence="9 10">
    <name type="scientific">Ramazzottius varieornatus</name>
    <name type="common">Water bear</name>
    <name type="synonym">Tardigrade</name>
    <dbReference type="NCBI Taxonomy" id="947166"/>
    <lineage>
        <taxon>Eukaryota</taxon>
        <taxon>Metazoa</taxon>
        <taxon>Ecdysozoa</taxon>
        <taxon>Tardigrada</taxon>
        <taxon>Eutardigrada</taxon>
        <taxon>Parachela</taxon>
        <taxon>Hypsibioidea</taxon>
        <taxon>Ramazzottiidae</taxon>
        <taxon>Ramazzottius</taxon>
    </lineage>
</organism>
<keyword evidence="10" id="KW-1185">Reference proteome</keyword>
<dbReference type="GO" id="GO:0046872">
    <property type="term" value="F:metal ion binding"/>
    <property type="evidence" value="ECO:0007669"/>
    <property type="project" value="UniProtKB-KW"/>
</dbReference>
<keyword evidence="5" id="KW-0520">NAD</keyword>
<evidence type="ECO:0000313" key="9">
    <source>
        <dbReference type="EMBL" id="GAV00920.1"/>
    </source>
</evidence>
<evidence type="ECO:0000256" key="4">
    <source>
        <dbReference type="ARBA" id="ARBA00022833"/>
    </source>
</evidence>
<keyword evidence="4 6" id="KW-0862">Zinc</keyword>
<dbReference type="GO" id="GO:0017136">
    <property type="term" value="F:histone deacetylase activity, NAD-dependent"/>
    <property type="evidence" value="ECO:0007669"/>
    <property type="project" value="TreeGrafter"/>
</dbReference>
<dbReference type="GO" id="GO:0070403">
    <property type="term" value="F:NAD+ binding"/>
    <property type="evidence" value="ECO:0007669"/>
    <property type="project" value="InterPro"/>
</dbReference>
<comment type="caution">
    <text evidence="9">The sequence shown here is derived from an EMBL/GenBank/DDBJ whole genome shotgun (WGS) entry which is preliminary data.</text>
</comment>
<feature type="active site" description="Proton acceptor" evidence="6">
    <location>
        <position position="255"/>
    </location>
</feature>
<comment type="cofactor">
    <cofactor evidence="1">
        <name>Zn(2+)</name>
        <dbReference type="ChEBI" id="CHEBI:29105"/>
    </cofactor>
</comment>
<evidence type="ECO:0000313" key="10">
    <source>
        <dbReference type="Proteomes" id="UP000186922"/>
    </source>
</evidence>
<dbReference type="GO" id="GO:0005637">
    <property type="term" value="C:nuclear inner membrane"/>
    <property type="evidence" value="ECO:0007669"/>
    <property type="project" value="TreeGrafter"/>
</dbReference>
<feature type="binding site" evidence="6">
    <location>
        <position position="263"/>
    </location>
    <ligand>
        <name>Zn(2+)</name>
        <dbReference type="ChEBI" id="CHEBI:29105"/>
    </ligand>
</feature>
<dbReference type="GO" id="GO:0003714">
    <property type="term" value="F:transcription corepressor activity"/>
    <property type="evidence" value="ECO:0007669"/>
    <property type="project" value="TreeGrafter"/>
</dbReference>
<feature type="region of interest" description="Disordered" evidence="7">
    <location>
        <begin position="472"/>
        <end position="514"/>
    </location>
</feature>
<dbReference type="SUPFAM" id="SSF52467">
    <property type="entry name" value="DHS-like NAD/FAD-binding domain"/>
    <property type="match status" value="1"/>
</dbReference>
<dbReference type="Pfam" id="PF02146">
    <property type="entry name" value="SIR2"/>
    <property type="match status" value="1"/>
</dbReference>
<dbReference type="PANTHER" id="PTHR11085">
    <property type="entry name" value="NAD-DEPENDENT PROTEIN DEACYLASE SIRTUIN-5, MITOCHONDRIAL-RELATED"/>
    <property type="match status" value="1"/>
</dbReference>
<dbReference type="InterPro" id="IPR050134">
    <property type="entry name" value="NAD-dep_sirtuin_deacylases"/>
</dbReference>
<dbReference type="InterPro" id="IPR029035">
    <property type="entry name" value="DHS-like_NAD/FAD-binding_dom"/>
</dbReference>
<evidence type="ECO:0000256" key="7">
    <source>
        <dbReference type="SAM" id="MobiDB-lite"/>
    </source>
</evidence>
<accession>A0A1D1VH23</accession>
<feature type="region of interest" description="Disordered" evidence="7">
    <location>
        <begin position="1"/>
        <end position="71"/>
    </location>
</feature>
<dbReference type="GO" id="GO:0005654">
    <property type="term" value="C:nucleoplasm"/>
    <property type="evidence" value="ECO:0007669"/>
    <property type="project" value="TreeGrafter"/>
</dbReference>
<keyword evidence="2" id="KW-0808">Transferase</keyword>
<feature type="compositionally biased region" description="Polar residues" evidence="7">
    <location>
        <begin position="19"/>
        <end position="32"/>
    </location>
</feature>
<dbReference type="InterPro" id="IPR003000">
    <property type="entry name" value="Sirtuin"/>
</dbReference>
<dbReference type="Proteomes" id="UP000186922">
    <property type="component" value="Unassembled WGS sequence"/>
</dbReference>
<evidence type="ECO:0000256" key="6">
    <source>
        <dbReference type="PROSITE-ProRule" id="PRU00236"/>
    </source>
</evidence>
<dbReference type="InterPro" id="IPR026591">
    <property type="entry name" value="Sirtuin_cat_small_dom_sf"/>
</dbReference>
<feature type="binding site" evidence="6">
    <location>
        <position position="290"/>
    </location>
    <ligand>
        <name>Zn(2+)</name>
        <dbReference type="ChEBI" id="CHEBI:29105"/>
    </ligand>
</feature>
<dbReference type="PROSITE" id="PS50305">
    <property type="entry name" value="SIRTUIN"/>
    <property type="match status" value="1"/>
</dbReference>
<reference evidence="9 10" key="1">
    <citation type="journal article" date="2016" name="Nat. Commun.">
        <title>Extremotolerant tardigrade genome and improved radiotolerance of human cultured cells by tardigrade-unique protein.</title>
        <authorList>
            <person name="Hashimoto T."/>
            <person name="Horikawa D.D."/>
            <person name="Saito Y."/>
            <person name="Kuwahara H."/>
            <person name="Kozuka-Hata H."/>
            <person name="Shin-I T."/>
            <person name="Minakuchi Y."/>
            <person name="Ohishi K."/>
            <person name="Motoyama A."/>
            <person name="Aizu T."/>
            <person name="Enomoto A."/>
            <person name="Kondo K."/>
            <person name="Tanaka S."/>
            <person name="Hara Y."/>
            <person name="Koshikawa S."/>
            <person name="Sagara H."/>
            <person name="Miura T."/>
            <person name="Yokobori S."/>
            <person name="Miyagawa K."/>
            <person name="Suzuki Y."/>
            <person name="Kubo T."/>
            <person name="Oyama M."/>
            <person name="Kohara Y."/>
            <person name="Fujiyama A."/>
            <person name="Arakawa K."/>
            <person name="Katayama T."/>
            <person name="Toyoda A."/>
            <person name="Kunieda T."/>
        </authorList>
    </citation>
    <scope>NUCLEOTIDE SEQUENCE [LARGE SCALE GENOMIC DNA]</scope>
    <source>
        <strain evidence="9 10">YOKOZUNA-1</strain>
    </source>
</reference>
<feature type="compositionally biased region" description="Acidic residues" evidence="7">
    <location>
        <begin position="53"/>
        <end position="71"/>
    </location>
</feature>
<feature type="domain" description="Deacetylase sirtuin-type" evidence="8">
    <location>
        <begin position="128"/>
        <end position="387"/>
    </location>
</feature>
<protein>
    <submittedName>
        <fullName evidence="9">SIRT1</fullName>
    </submittedName>
</protein>
<dbReference type="GO" id="GO:0033553">
    <property type="term" value="C:rDNA heterochromatin"/>
    <property type="evidence" value="ECO:0007669"/>
    <property type="project" value="TreeGrafter"/>
</dbReference>